<dbReference type="AlphaFoldDB" id="A0A0D2JF93"/>
<feature type="compositionally biased region" description="Low complexity" evidence="2">
    <location>
        <begin position="253"/>
        <end position="267"/>
    </location>
</feature>
<evidence type="ECO:0000313" key="3">
    <source>
        <dbReference type="EMBL" id="KIX07895.1"/>
    </source>
</evidence>
<keyword evidence="1" id="KW-0175">Coiled coil</keyword>
<feature type="compositionally biased region" description="Polar residues" evidence="2">
    <location>
        <begin position="268"/>
        <end position="279"/>
    </location>
</feature>
<evidence type="ECO:0000256" key="1">
    <source>
        <dbReference type="SAM" id="Coils"/>
    </source>
</evidence>
<dbReference type="VEuPathDB" id="FungiDB:Z518_02549"/>
<evidence type="ECO:0000313" key="4">
    <source>
        <dbReference type="Proteomes" id="UP000053617"/>
    </source>
</evidence>
<dbReference type="GeneID" id="25290620"/>
<keyword evidence="4" id="KW-1185">Reference proteome</keyword>
<dbReference type="RefSeq" id="XP_013275031.1">
    <property type="nucleotide sequence ID" value="XM_013419577.1"/>
</dbReference>
<reference evidence="3 4" key="1">
    <citation type="submission" date="2015-01" db="EMBL/GenBank/DDBJ databases">
        <title>The Genome Sequence of Rhinocladiella mackenzie CBS 650.93.</title>
        <authorList>
            <consortium name="The Broad Institute Genomics Platform"/>
            <person name="Cuomo C."/>
            <person name="de Hoog S."/>
            <person name="Gorbushina A."/>
            <person name="Stielow B."/>
            <person name="Teixiera M."/>
            <person name="Abouelleil A."/>
            <person name="Chapman S.B."/>
            <person name="Priest M."/>
            <person name="Young S.K."/>
            <person name="Wortman J."/>
            <person name="Nusbaum C."/>
            <person name="Birren B."/>
        </authorList>
    </citation>
    <scope>NUCLEOTIDE SEQUENCE [LARGE SCALE GENOMIC DNA]</scope>
    <source>
        <strain evidence="3 4">CBS 650.93</strain>
    </source>
</reference>
<protein>
    <submittedName>
        <fullName evidence="3">Uncharacterized protein</fullName>
    </submittedName>
</protein>
<gene>
    <name evidence="3" type="ORF">Z518_02549</name>
</gene>
<feature type="region of interest" description="Disordered" evidence="2">
    <location>
        <begin position="320"/>
        <end position="351"/>
    </location>
</feature>
<feature type="coiled-coil region" evidence="1">
    <location>
        <begin position="205"/>
        <end position="232"/>
    </location>
</feature>
<feature type="compositionally biased region" description="Polar residues" evidence="2">
    <location>
        <begin position="328"/>
        <end position="340"/>
    </location>
</feature>
<dbReference type="EMBL" id="KN847476">
    <property type="protein sequence ID" value="KIX07895.1"/>
    <property type="molecule type" value="Genomic_DNA"/>
</dbReference>
<organism evidence="3 4">
    <name type="scientific">Rhinocladiella mackenziei CBS 650.93</name>
    <dbReference type="NCBI Taxonomy" id="1442369"/>
    <lineage>
        <taxon>Eukaryota</taxon>
        <taxon>Fungi</taxon>
        <taxon>Dikarya</taxon>
        <taxon>Ascomycota</taxon>
        <taxon>Pezizomycotina</taxon>
        <taxon>Eurotiomycetes</taxon>
        <taxon>Chaetothyriomycetidae</taxon>
        <taxon>Chaetothyriales</taxon>
        <taxon>Herpotrichiellaceae</taxon>
        <taxon>Rhinocladiella</taxon>
    </lineage>
</organism>
<sequence length="553" mass="62617">MHLADIPAEHVPALATILQFLPNEDSREQSKRFSQGTRSLPSLLRPSRLERLLLPPCGHLCKLHKNVDSTVVDVVLHHIQIEVGVRLNNLISQCQLLSSEQYARVTRLRTLHALWLAPAEYEMTFLSSVQSLKWKYQTDRCEGCILSHLSSDLEVLLDLRCAIRSRMTTRFVAKHGNPRLQIWAQSWIHNLAKHLWKKTGQEIDLDSLLSRNEEEAAELRQVRAKIHAVRKDKLKIVRVGRKRGVAVSTQQFSTTSSDVSPVSSPTDANQGEENLNSQRRSIDDVTEGRMVDDPEEVELEVIHPYAALVSTPYLPNGAVAPTSKYDSRTGTASANASTKGQHPYLHPHQAKEKTSVYSFNTMARSFFDAHMVINEEEEYVLPRELWKEPQQQQRQQPSCQLRCTPDPQPERSSVVAPAESWVTQCLGSVNEIYSPAPSTQHFNYQQGRCGTRISGPRGHSHQTPKRNPADTYVELFNTTPFDSELFPATLAREDETLPSTTYKEVTGTGIGQDPSRYGVKGNDNHQRTHVHETQIRLYPTRRVGADRVRVQSW</sequence>
<name>A0A0D2JF93_9EURO</name>
<dbReference type="OrthoDB" id="3786931at2759"/>
<dbReference type="Proteomes" id="UP000053617">
    <property type="component" value="Unassembled WGS sequence"/>
</dbReference>
<feature type="region of interest" description="Disordered" evidence="2">
    <location>
        <begin position="248"/>
        <end position="282"/>
    </location>
</feature>
<feature type="region of interest" description="Disordered" evidence="2">
    <location>
        <begin position="388"/>
        <end position="412"/>
    </location>
</feature>
<evidence type="ECO:0000256" key="2">
    <source>
        <dbReference type="SAM" id="MobiDB-lite"/>
    </source>
</evidence>
<proteinExistence type="predicted"/>
<accession>A0A0D2JF93</accession>
<dbReference type="STRING" id="1442369.A0A0D2JF93"/>
<dbReference type="HOGENOM" id="CLU_018144_0_0_1"/>